<dbReference type="EMBL" id="JADIMO010000085">
    <property type="protein sequence ID" value="MBO8445343.1"/>
    <property type="molecule type" value="Genomic_DNA"/>
</dbReference>
<comment type="catalytic activity">
    <reaction evidence="13 14">
        <text>di-trans,octa-cis-undecaprenyl diphosphate + H2O = di-trans,octa-cis-undecaprenyl phosphate + phosphate + H(+)</text>
        <dbReference type="Rhea" id="RHEA:28094"/>
        <dbReference type="ChEBI" id="CHEBI:15377"/>
        <dbReference type="ChEBI" id="CHEBI:15378"/>
        <dbReference type="ChEBI" id="CHEBI:43474"/>
        <dbReference type="ChEBI" id="CHEBI:58405"/>
        <dbReference type="ChEBI" id="CHEBI:60392"/>
        <dbReference type="EC" id="3.6.1.27"/>
    </reaction>
</comment>
<organism evidence="15 16">
    <name type="scientific">Candidatus Cryptobacteroides merdavium</name>
    <dbReference type="NCBI Taxonomy" id="2840769"/>
    <lineage>
        <taxon>Bacteria</taxon>
        <taxon>Pseudomonadati</taxon>
        <taxon>Bacteroidota</taxon>
        <taxon>Bacteroidia</taxon>
        <taxon>Bacteroidales</taxon>
        <taxon>Candidatus Cryptobacteroides</taxon>
    </lineage>
</organism>
<name>A0A9D9EEE1_9BACT</name>
<keyword evidence="14" id="KW-0133">Cell shape</keyword>
<evidence type="ECO:0000256" key="1">
    <source>
        <dbReference type="ARBA" id="ARBA00004651"/>
    </source>
</evidence>
<keyword evidence="14" id="KW-0961">Cell wall biogenesis/degradation</keyword>
<protein>
    <recommendedName>
        <fullName evidence="4 14">Undecaprenyl-diphosphatase</fullName>
        <ecNumber evidence="3 14">3.6.1.27</ecNumber>
    </recommendedName>
    <alternativeName>
        <fullName evidence="12 14">Bacitracin resistance protein</fullName>
    </alternativeName>
    <alternativeName>
        <fullName evidence="11 14">Undecaprenyl pyrophosphate phosphatase</fullName>
    </alternativeName>
</protein>
<accession>A0A9D9EEE1</accession>
<evidence type="ECO:0000256" key="8">
    <source>
        <dbReference type="ARBA" id="ARBA00022989"/>
    </source>
</evidence>
<sequence>MEWFEAIILGLVQGLTEFLPVSSSGHLMIGRELLGVEAAEDLVFEVLVHAATVLSTIIVFRKQLWALIKGFFKFKYNDETDYVLKICVSMIPVFIVGVFFKDFVEGLFQSLFIVGIALMATAFLLFFSDLASGPRRKASLSERKNYRNGISYWQAFVVGLSQAVAVIPGLSRSGTTISTGLLCGVRRDVMAQFSFLMVMIPILGESFLQVVGGGLTGSSIGTLPLLLGFLSAFVSGLFACKVMIALVKKARLSWFALYCAIVSLLIFIFG</sequence>
<keyword evidence="9 14" id="KW-0472">Membrane</keyword>
<evidence type="ECO:0000256" key="9">
    <source>
        <dbReference type="ARBA" id="ARBA00023136"/>
    </source>
</evidence>
<dbReference type="InterPro" id="IPR003824">
    <property type="entry name" value="UppP"/>
</dbReference>
<dbReference type="GO" id="GO:0050380">
    <property type="term" value="F:undecaprenyl-diphosphatase activity"/>
    <property type="evidence" value="ECO:0007669"/>
    <property type="project" value="UniProtKB-UniRule"/>
</dbReference>
<keyword evidence="8 14" id="KW-1133">Transmembrane helix</keyword>
<evidence type="ECO:0000313" key="16">
    <source>
        <dbReference type="Proteomes" id="UP000823619"/>
    </source>
</evidence>
<dbReference type="AlphaFoldDB" id="A0A9D9EEE1"/>
<keyword evidence="10 14" id="KW-0046">Antibiotic resistance</keyword>
<gene>
    <name evidence="14" type="primary">uppP</name>
    <name evidence="15" type="ORF">IAC23_06590</name>
</gene>
<keyword evidence="6 14" id="KW-0812">Transmembrane</keyword>
<dbReference type="PANTHER" id="PTHR30622:SF2">
    <property type="entry name" value="UNDECAPRENYL-DIPHOSPHATASE"/>
    <property type="match status" value="1"/>
</dbReference>
<evidence type="ECO:0000256" key="2">
    <source>
        <dbReference type="ARBA" id="ARBA00010621"/>
    </source>
</evidence>
<feature type="transmembrane region" description="Helical" evidence="14">
    <location>
        <begin position="252"/>
        <end position="269"/>
    </location>
</feature>
<dbReference type="GO" id="GO:0005886">
    <property type="term" value="C:plasma membrane"/>
    <property type="evidence" value="ECO:0007669"/>
    <property type="project" value="UniProtKB-SubCell"/>
</dbReference>
<dbReference type="HAMAP" id="MF_01006">
    <property type="entry name" value="Undec_diphosphatase"/>
    <property type="match status" value="1"/>
</dbReference>
<evidence type="ECO:0000256" key="12">
    <source>
        <dbReference type="ARBA" id="ARBA00032932"/>
    </source>
</evidence>
<keyword evidence="5 14" id="KW-1003">Cell membrane</keyword>
<dbReference type="Pfam" id="PF02673">
    <property type="entry name" value="BacA"/>
    <property type="match status" value="1"/>
</dbReference>
<dbReference type="GO" id="GO:0071555">
    <property type="term" value="P:cell wall organization"/>
    <property type="evidence" value="ECO:0007669"/>
    <property type="project" value="UniProtKB-KW"/>
</dbReference>
<dbReference type="EC" id="3.6.1.27" evidence="3 14"/>
<dbReference type="PANTHER" id="PTHR30622">
    <property type="entry name" value="UNDECAPRENYL-DIPHOSPHATASE"/>
    <property type="match status" value="1"/>
</dbReference>
<comment type="function">
    <text evidence="14">Catalyzes the dephosphorylation of undecaprenyl diphosphate (UPP). Confers resistance to bacitracin.</text>
</comment>
<reference evidence="15" key="2">
    <citation type="journal article" date="2021" name="PeerJ">
        <title>Extensive microbial diversity within the chicken gut microbiome revealed by metagenomics and culture.</title>
        <authorList>
            <person name="Gilroy R."/>
            <person name="Ravi A."/>
            <person name="Getino M."/>
            <person name="Pursley I."/>
            <person name="Horton D.L."/>
            <person name="Alikhan N.F."/>
            <person name="Baker D."/>
            <person name="Gharbi K."/>
            <person name="Hall N."/>
            <person name="Watson M."/>
            <person name="Adriaenssens E.M."/>
            <person name="Foster-Nyarko E."/>
            <person name="Jarju S."/>
            <person name="Secka A."/>
            <person name="Antonio M."/>
            <person name="Oren A."/>
            <person name="Chaudhuri R.R."/>
            <person name="La Ragione R."/>
            <person name="Hildebrand F."/>
            <person name="Pallen M.J."/>
        </authorList>
    </citation>
    <scope>NUCLEOTIDE SEQUENCE</scope>
    <source>
        <strain evidence="15">D5-748</strain>
    </source>
</reference>
<dbReference type="GO" id="GO:0008360">
    <property type="term" value="P:regulation of cell shape"/>
    <property type="evidence" value="ECO:0007669"/>
    <property type="project" value="UniProtKB-KW"/>
</dbReference>
<feature type="transmembrane region" description="Helical" evidence="14">
    <location>
        <begin position="106"/>
        <end position="128"/>
    </location>
</feature>
<feature type="transmembrane region" description="Helical" evidence="14">
    <location>
        <begin position="223"/>
        <end position="246"/>
    </location>
</feature>
<dbReference type="GO" id="GO:0046677">
    <property type="term" value="P:response to antibiotic"/>
    <property type="evidence" value="ECO:0007669"/>
    <property type="project" value="UniProtKB-UniRule"/>
</dbReference>
<keyword evidence="14" id="KW-0573">Peptidoglycan synthesis</keyword>
<evidence type="ECO:0000313" key="15">
    <source>
        <dbReference type="EMBL" id="MBO8445343.1"/>
    </source>
</evidence>
<evidence type="ECO:0000256" key="7">
    <source>
        <dbReference type="ARBA" id="ARBA00022801"/>
    </source>
</evidence>
<reference evidence="15" key="1">
    <citation type="submission" date="2020-10" db="EMBL/GenBank/DDBJ databases">
        <authorList>
            <person name="Gilroy R."/>
        </authorList>
    </citation>
    <scope>NUCLEOTIDE SEQUENCE</scope>
    <source>
        <strain evidence="15">D5-748</strain>
    </source>
</reference>
<comment type="subcellular location">
    <subcellularLocation>
        <location evidence="1 14">Cell membrane</location>
        <topology evidence="1 14">Multi-pass membrane protein</topology>
    </subcellularLocation>
</comment>
<evidence type="ECO:0000256" key="4">
    <source>
        <dbReference type="ARBA" id="ARBA00021581"/>
    </source>
</evidence>
<comment type="similarity">
    <text evidence="2 14">Belongs to the UppP family.</text>
</comment>
<dbReference type="Proteomes" id="UP000823619">
    <property type="component" value="Unassembled WGS sequence"/>
</dbReference>
<evidence type="ECO:0000256" key="13">
    <source>
        <dbReference type="ARBA" id="ARBA00047594"/>
    </source>
</evidence>
<evidence type="ECO:0000256" key="10">
    <source>
        <dbReference type="ARBA" id="ARBA00023251"/>
    </source>
</evidence>
<proteinExistence type="inferred from homology"/>
<feature type="transmembrane region" description="Helical" evidence="14">
    <location>
        <begin position="82"/>
        <end position="100"/>
    </location>
</feature>
<evidence type="ECO:0000256" key="3">
    <source>
        <dbReference type="ARBA" id="ARBA00012374"/>
    </source>
</evidence>
<feature type="transmembrane region" description="Helical" evidence="14">
    <location>
        <begin position="42"/>
        <end position="61"/>
    </location>
</feature>
<dbReference type="GO" id="GO:0009252">
    <property type="term" value="P:peptidoglycan biosynthetic process"/>
    <property type="evidence" value="ECO:0007669"/>
    <property type="project" value="UniProtKB-KW"/>
</dbReference>
<evidence type="ECO:0000256" key="6">
    <source>
        <dbReference type="ARBA" id="ARBA00022692"/>
    </source>
</evidence>
<comment type="caution">
    <text evidence="15">The sequence shown here is derived from an EMBL/GenBank/DDBJ whole genome shotgun (WGS) entry which is preliminary data.</text>
</comment>
<keyword evidence="7 14" id="KW-0378">Hydrolase</keyword>
<evidence type="ECO:0000256" key="11">
    <source>
        <dbReference type="ARBA" id="ARBA00032707"/>
    </source>
</evidence>
<evidence type="ECO:0000256" key="5">
    <source>
        <dbReference type="ARBA" id="ARBA00022475"/>
    </source>
</evidence>
<comment type="miscellaneous">
    <text evidence="14">Bacitracin is thought to be involved in the inhibition of peptidoglycan synthesis by sequestering undecaprenyl diphosphate, thereby reducing the pool of lipid carrier available.</text>
</comment>
<evidence type="ECO:0000256" key="14">
    <source>
        <dbReference type="HAMAP-Rule" id="MF_01006"/>
    </source>
</evidence>
<feature type="transmembrane region" description="Helical" evidence="14">
    <location>
        <begin position="190"/>
        <end position="211"/>
    </location>
</feature>